<dbReference type="Proteomes" id="UP001549920">
    <property type="component" value="Unassembled WGS sequence"/>
</dbReference>
<evidence type="ECO:0000256" key="4">
    <source>
        <dbReference type="ARBA" id="ARBA00016380"/>
    </source>
</evidence>
<reference evidence="8 9" key="1">
    <citation type="submission" date="2024-06" db="EMBL/GenBank/DDBJ databases">
        <title>A chromosome-level genome assembly of beet webworm, Loxostege sticticalis.</title>
        <authorList>
            <person name="Zhang Y."/>
        </authorList>
    </citation>
    <scope>NUCLEOTIDE SEQUENCE [LARGE SCALE GENOMIC DNA]</scope>
    <source>
        <strain evidence="8">AQ026</strain>
        <tissue evidence="8">Whole body</tissue>
    </source>
</reference>
<dbReference type="EMBL" id="JBEUOH010000019">
    <property type="protein sequence ID" value="KAL0869847.1"/>
    <property type="molecule type" value="Genomic_DNA"/>
</dbReference>
<keyword evidence="9" id="KW-1185">Reference proteome</keyword>
<evidence type="ECO:0000256" key="2">
    <source>
        <dbReference type="ARBA" id="ARBA00004584"/>
    </source>
</evidence>
<evidence type="ECO:0000256" key="1">
    <source>
        <dbReference type="ARBA" id="ARBA00004123"/>
    </source>
</evidence>
<comment type="similarity">
    <text evidence="3">Belongs to the CENP-L/IML3 family.</text>
</comment>
<dbReference type="Pfam" id="PF13092">
    <property type="entry name" value="CENP-L"/>
    <property type="match status" value="1"/>
</dbReference>
<evidence type="ECO:0000313" key="9">
    <source>
        <dbReference type="Proteomes" id="UP001549920"/>
    </source>
</evidence>
<name>A0ABR3HHU1_LOXSC</name>
<evidence type="ECO:0000313" key="8">
    <source>
        <dbReference type="EMBL" id="KAL0869847.1"/>
    </source>
</evidence>
<evidence type="ECO:0000256" key="3">
    <source>
        <dbReference type="ARBA" id="ARBA00011060"/>
    </source>
</evidence>
<organism evidence="8 9">
    <name type="scientific">Loxostege sticticalis</name>
    <name type="common">Beet webworm moth</name>
    <dbReference type="NCBI Taxonomy" id="481309"/>
    <lineage>
        <taxon>Eukaryota</taxon>
        <taxon>Metazoa</taxon>
        <taxon>Ecdysozoa</taxon>
        <taxon>Arthropoda</taxon>
        <taxon>Hexapoda</taxon>
        <taxon>Insecta</taxon>
        <taxon>Pterygota</taxon>
        <taxon>Neoptera</taxon>
        <taxon>Endopterygota</taxon>
        <taxon>Lepidoptera</taxon>
        <taxon>Glossata</taxon>
        <taxon>Ditrysia</taxon>
        <taxon>Pyraloidea</taxon>
        <taxon>Crambidae</taxon>
        <taxon>Pyraustinae</taxon>
        <taxon>Loxostege</taxon>
    </lineage>
</organism>
<protein>
    <recommendedName>
        <fullName evidence="4">Centromere protein L</fullName>
    </recommendedName>
</protein>
<proteinExistence type="inferred from homology"/>
<evidence type="ECO:0000256" key="5">
    <source>
        <dbReference type="ARBA" id="ARBA00022454"/>
    </source>
</evidence>
<dbReference type="InterPro" id="IPR025204">
    <property type="entry name" value="CENP-L"/>
</dbReference>
<gene>
    <name evidence="8" type="ORF">ABMA27_006053</name>
</gene>
<keyword evidence="5" id="KW-0158">Chromosome</keyword>
<evidence type="ECO:0000256" key="7">
    <source>
        <dbReference type="ARBA" id="ARBA00023328"/>
    </source>
</evidence>
<dbReference type="PANTHER" id="PTHR31740">
    <property type="entry name" value="CENTROMERE PROTEIN L"/>
    <property type="match status" value="1"/>
</dbReference>
<comment type="subcellular location">
    <subcellularLocation>
        <location evidence="2">Chromosome</location>
        <location evidence="2">Centromere</location>
    </subcellularLocation>
    <subcellularLocation>
        <location evidence="1">Nucleus</location>
    </subcellularLocation>
</comment>
<dbReference type="PANTHER" id="PTHR31740:SF2">
    <property type="entry name" value="CENTROMERE PROTEIN L"/>
    <property type="match status" value="1"/>
</dbReference>
<accession>A0ABR3HHU1</accession>
<evidence type="ECO:0000256" key="6">
    <source>
        <dbReference type="ARBA" id="ARBA00023242"/>
    </source>
</evidence>
<keyword evidence="7" id="KW-0137">Centromere</keyword>
<comment type="caution">
    <text evidence="8">The sequence shown here is derived from an EMBL/GenBank/DDBJ whole genome shotgun (WGS) entry which is preliminary data.</text>
</comment>
<sequence length="298" mass="33605">MMSGYRQEPSWQRDNIVQSDPLAIIYNEGQWRLNKVSPMYNLQYSALKLKQYASKIRQALVSSVSANTLKYTVTVEEQPHLKYCEEDANGIVVTVSSSQENNAKTKVAYSAVFVSWGVSSTLDGTTHLPYMLEKGEQRVGTAVKAALQTMFDCNIQQFVFTQHQLLEFGFTFIETDTSRTSDQFTFTFKTPQVDHKDKLNLSFDIGDVHIIWNGIKEEAAKKSELVNLAYQILQNQIFYMIMLDITVFDLCEIALPKAEVKSSGIVKMKTPEVVNSVFTVLNDISQIISDKDSSVGST</sequence>
<keyword evidence="6" id="KW-0539">Nucleus</keyword>